<sequence>MKNTLLLLLPAWLLTGFIYLGTCTSSASNQTVDQSKRLVDEKPPGGRKVVKTDAEWKKILTPDQYAVLREHGTERAFTSPLNDIHDHGVFYCAACHNPLFSSDTKFNSGTGWPSFYAPIAKNAVKDASDKSYGMVRTEVLCTVCGGHLGHVFDDGPKPTGLRYCMNGVAMTFEKK</sequence>
<dbReference type="Proteomes" id="UP000501802">
    <property type="component" value="Chromosome"/>
</dbReference>
<keyword evidence="4" id="KW-0479">Metal-binding</keyword>
<comment type="similarity">
    <text evidence="2">Belongs to the MsrB Met sulfoxide reductase family.</text>
</comment>
<keyword evidence="10" id="KW-1185">Reference proteome</keyword>
<evidence type="ECO:0000259" key="8">
    <source>
        <dbReference type="PROSITE" id="PS51790"/>
    </source>
</evidence>
<dbReference type="EC" id="1.8.4.12" evidence="3"/>
<dbReference type="AlphaFoldDB" id="A0A6G9AJB2"/>
<dbReference type="GO" id="GO:0033743">
    <property type="term" value="F:peptide-methionine (R)-S-oxide reductase activity"/>
    <property type="evidence" value="ECO:0007669"/>
    <property type="project" value="UniProtKB-EC"/>
</dbReference>
<name>A0A6G9AJB2_9BACT</name>
<comment type="cofactor">
    <cofactor evidence="1">
        <name>Zn(2+)</name>
        <dbReference type="ChEBI" id="CHEBI:29105"/>
    </cofactor>
</comment>
<evidence type="ECO:0000256" key="4">
    <source>
        <dbReference type="ARBA" id="ARBA00022723"/>
    </source>
</evidence>
<dbReference type="InterPro" id="IPR028427">
    <property type="entry name" value="Met_Sox_Rdtase_MsrB"/>
</dbReference>
<dbReference type="NCBIfam" id="TIGR00357">
    <property type="entry name" value="peptide-methionine (R)-S-oxide reductase MsrB"/>
    <property type="match status" value="1"/>
</dbReference>
<proteinExistence type="inferred from homology"/>
<evidence type="ECO:0000256" key="7">
    <source>
        <dbReference type="ARBA" id="ARBA00048488"/>
    </source>
</evidence>
<reference evidence="9 10" key="1">
    <citation type="submission" date="2020-03" db="EMBL/GenBank/DDBJ databases">
        <authorList>
            <person name="Kim M.K."/>
        </authorList>
    </citation>
    <scope>NUCLEOTIDE SEQUENCE [LARGE SCALE GENOMIC DNA]</scope>
    <source>
        <strain evidence="9 10">BT328</strain>
    </source>
</reference>
<feature type="domain" description="MsrB" evidence="8">
    <location>
        <begin position="53"/>
        <end position="175"/>
    </location>
</feature>
<evidence type="ECO:0000256" key="6">
    <source>
        <dbReference type="ARBA" id="ARBA00023002"/>
    </source>
</evidence>
<dbReference type="EMBL" id="CP050063">
    <property type="protein sequence ID" value="QIP12409.1"/>
    <property type="molecule type" value="Genomic_DNA"/>
</dbReference>
<dbReference type="FunFam" id="2.170.150.20:FF:000001">
    <property type="entry name" value="Peptide methionine sulfoxide reductase MsrB"/>
    <property type="match status" value="1"/>
</dbReference>
<dbReference type="GO" id="GO:0006979">
    <property type="term" value="P:response to oxidative stress"/>
    <property type="evidence" value="ECO:0007669"/>
    <property type="project" value="InterPro"/>
</dbReference>
<dbReference type="SUPFAM" id="SSF51316">
    <property type="entry name" value="Mss4-like"/>
    <property type="match status" value="1"/>
</dbReference>
<evidence type="ECO:0000313" key="10">
    <source>
        <dbReference type="Proteomes" id="UP000501802"/>
    </source>
</evidence>
<dbReference type="GO" id="GO:0005737">
    <property type="term" value="C:cytoplasm"/>
    <property type="evidence" value="ECO:0007669"/>
    <property type="project" value="TreeGrafter"/>
</dbReference>
<organism evidence="9 10">
    <name type="scientific">Spirosoma aureum</name>
    <dbReference type="NCBI Taxonomy" id="2692134"/>
    <lineage>
        <taxon>Bacteria</taxon>
        <taxon>Pseudomonadati</taxon>
        <taxon>Bacteroidota</taxon>
        <taxon>Cytophagia</taxon>
        <taxon>Cytophagales</taxon>
        <taxon>Cytophagaceae</taxon>
        <taxon>Spirosoma</taxon>
    </lineage>
</organism>
<keyword evidence="6 9" id="KW-0560">Oxidoreductase</keyword>
<dbReference type="GO" id="GO:0046872">
    <property type="term" value="F:metal ion binding"/>
    <property type="evidence" value="ECO:0007669"/>
    <property type="project" value="UniProtKB-KW"/>
</dbReference>
<evidence type="ECO:0000256" key="3">
    <source>
        <dbReference type="ARBA" id="ARBA00012499"/>
    </source>
</evidence>
<dbReference type="InterPro" id="IPR002579">
    <property type="entry name" value="Met_Sox_Rdtase_MsrB_dom"/>
</dbReference>
<evidence type="ECO:0000313" key="9">
    <source>
        <dbReference type="EMBL" id="QIP12409.1"/>
    </source>
</evidence>
<dbReference type="KEGG" id="spib:G8759_07090"/>
<accession>A0A6G9AJB2</accession>
<keyword evidence="5" id="KW-0862">Zinc</keyword>
<dbReference type="PANTHER" id="PTHR10173:SF57">
    <property type="entry name" value="PEPTIDE-METHIONINE (R)-S-OXIDE REDUCTASE"/>
    <property type="match status" value="1"/>
</dbReference>
<comment type="catalytic activity">
    <reaction evidence="7">
        <text>L-methionyl-[protein] + [thioredoxin]-disulfide + H2O = L-methionyl-(R)-S-oxide-[protein] + [thioredoxin]-dithiol</text>
        <dbReference type="Rhea" id="RHEA:24164"/>
        <dbReference type="Rhea" id="RHEA-COMP:10698"/>
        <dbReference type="Rhea" id="RHEA-COMP:10700"/>
        <dbReference type="Rhea" id="RHEA-COMP:12313"/>
        <dbReference type="Rhea" id="RHEA-COMP:12314"/>
        <dbReference type="ChEBI" id="CHEBI:15377"/>
        <dbReference type="ChEBI" id="CHEBI:16044"/>
        <dbReference type="ChEBI" id="CHEBI:29950"/>
        <dbReference type="ChEBI" id="CHEBI:45764"/>
        <dbReference type="ChEBI" id="CHEBI:50058"/>
        <dbReference type="EC" id="1.8.4.12"/>
    </reaction>
</comment>
<evidence type="ECO:0000256" key="2">
    <source>
        <dbReference type="ARBA" id="ARBA00007174"/>
    </source>
</evidence>
<dbReference type="PANTHER" id="PTHR10173">
    <property type="entry name" value="METHIONINE SULFOXIDE REDUCTASE"/>
    <property type="match status" value="1"/>
</dbReference>
<evidence type="ECO:0000256" key="5">
    <source>
        <dbReference type="ARBA" id="ARBA00022833"/>
    </source>
</evidence>
<dbReference type="Pfam" id="PF01641">
    <property type="entry name" value="SelR"/>
    <property type="match status" value="1"/>
</dbReference>
<dbReference type="PROSITE" id="PS51790">
    <property type="entry name" value="MSRB"/>
    <property type="match status" value="1"/>
</dbReference>
<dbReference type="InterPro" id="IPR011057">
    <property type="entry name" value="Mss4-like_sf"/>
</dbReference>
<dbReference type="Gene3D" id="2.170.150.20">
    <property type="entry name" value="Peptide methionine sulfoxide reductase"/>
    <property type="match status" value="1"/>
</dbReference>
<dbReference type="GO" id="GO:0030091">
    <property type="term" value="P:protein repair"/>
    <property type="evidence" value="ECO:0007669"/>
    <property type="project" value="InterPro"/>
</dbReference>
<evidence type="ECO:0000256" key="1">
    <source>
        <dbReference type="ARBA" id="ARBA00001947"/>
    </source>
</evidence>
<gene>
    <name evidence="9" type="primary">msrB</name>
    <name evidence="9" type="ORF">G8759_07090</name>
</gene>
<protein>
    <recommendedName>
        <fullName evidence="3">peptide-methionine (R)-S-oxide reductase</fullName>
        <ecNumber evidence="3">1.8.4.12</ecNumber>
    </recommendedName>
</protein>
<dbReference type="RefSeq" id="WP_167206517.1">
    <property type="nucleotide sequence ID" value="NZ_CP050063.1"/>
</dbReference>